<organism evidence="3 4">
    <name type="scientific">Micromonospora citrea</name>
    <dbReference type="NCBI Taxonomy" id="47855"/>
    <lineage>
        <taxon>Bacteria</taxon>
        <taxon>Bacillati</taxon>
        <taxon>Actinomycetota</taxon>
        <taxon>Actinomycetes</taxon>
        <taxon>Micromonosporales</taxon>
        <taxon>Micromonosporaceae</taxon>
        <taxon>Micromonospora</taxon>
    </lineage>
</organism>
<evidence type="ECO:0000313" key="3">
    <source>
        <dbReference type="EMBL" id="SCL56751.1"/>
    </source>
</evidence>
<dbReference type="AlphaFoldDB" id="A0A1C6URZ6"/>
<keyword evidence="4" id="KW-1185">Reference proteome</keyword>
<name>A0A1C6URZ6_9ACTN</name>
<protein>
    <submittedName>
        <fullName evidence="3">SseB protein N-terminal domain-containing protein</fullName>
    </submittedName>
</protein>
<reference evidence="4" key="1">
    <citation type="submission" date="2016-06" db="EMBL/GenBank/DDBJ databases">
        <authorList>
            <person name="Varghese N."/>
            <person name="Submissions Spin"/>
        </authorList>
    </citation>
    <scope>NUCLEOTIDE SEQUENCE [LARGE SCALE GENOMIC DNA]</scope>
    <source>
        <strain evidence="4">DSM 43903</strain>
    </source>
</reference>
<dbReference type="Proteomes" id="UP000199001">
    <property type="component" value="Unassembled WGS sequence"/>
</dbReference>
<evidence type="ECO:0000259" key="2">
    <source>
        <dbReference type="Pfam" id="PF07179"/>
    </source>
</evidence>
<dbReference type="Pfam" id="PF07179">
    <property type="entry name" value="SseB"/>
    <property type="match status" value="2"/>
</dbReference>
<dbReference type="STRING" id="47855.GA0070606_2660"/>
<gene>
    <name evidence="3" type="ORF">GA0070606_2660</name>
</gene>
<proteinExistence type="predicted"/>
<dbReference type="InterPro" id="IPR009839">
    <property type="entry name" value="SseB_N"/>
</dbReference>
<dbReference type="EMBL" id="FMHZ01000002">
    <property type="protein sequence ID" value="SCL56751.1"/>
    <property type="molecule type" value="Genomic_DNA"/>
</dbReference>
<evidence type="ECO:0000313" key="4">
    <source>
        <dbReference type="Proteomes" id="UP000199001"/>
    </source>
</evidence>
<feature type="domain" description="SseB protein N-terminal" evidence="2">
    <location>
        <begin position="11"/>
        <end position="121"/>
    </location>
</feature>
<accession>A0A1C6URZ6</accession>
<feature type="region of interest" description="Disordered" evidence="1">
    <location>
        <begin position="269"/>
        <end position="296"/>
    </location>
</feature>
<feature type="domain" description="SseB protein N-terminal" evidence="2">
    <location>
        <begin position="134"/>
        <end position="242"/>
    </location>
</feature>
<evidence type="ECO:0000256" key="1">
    <source>
        <dbReference type="SAM" id="MobiDB-lite"/>
    </source>
</evidence>
<sequence length="419" mass="45437">MTDWGPATPTEEALLAAAEAEDRDTLLATLATAPLLLPVSPEAAAGRAPVAWPTARHDGRTHVIAFTSPGAIAACLPGQSVTYHVFALADLAADWPDDDWLLTIDAGLPIGVRLTAAEVRAIAAPALDAERELREAIGRQEPDALMAALLRAELLLPLRPGGSGSRDLSDPDFPWWCLPDEQGQPCLPVFTAEARLRQALGDHDLVAVSSLQLAEQWPDPSWQLVLNPGTPLAAALPGEAVRTLRDWLGQLRQAVTDATDEERRRLATAAYAEPATVGVPAQRTAPDEDDAEYEPDPDLPVRLQVVIPHRYLPSYLEDGYQRAAGLVHAWAGPGRDTPTRLYRRLGLLGEGSPFAESDEWVAVLRWEPDEDTPEEWGRGRPRMESVVVPDGTGLHCLHHDGRDELLARFDAASGRWLPA</sequence>
<feature type="compositionally biased region" description="Acidic residues" evidence="1">
    <location>
        <begin position="287"/>
        <end position="296"/>
    </location>
</feature>